<reference evidence="1 2" key="1">
    <citation type="journal article" date="2016" name="Int. J. Syst. Evol. Microbiol.">
        <title>Caldimicrobium thiodismutans sp. nov., a sulfur-disproportionating bacterium isolated from a hot spring, and emended description of the genus Caldimicrobium.</title>
        <authorList>
            <person name="Kojima H."/>
            <person name="Umezawa K."/>
            <person name="Fukui M."/>
        </authorList>
    </citation>
    <scope>NUCLEOTIDE SEQUENCE [LARGE SCALE GENOMIC DNA]</scope>
    <source>
        <strain evidence="1 2">TF1</strain>
    </source>
</reference>
<dbReference type="AlphaFoldDB" id="A0A0U5AU26"/>
<dbReference type="EMBL" id="AP014945">
    <property type="protein sequence ID" value="BAU22760.1"/>
    <property type="molecule type" value="Genomic_DNA"/>
</dbReference>
<dbReference type="KEGG" id="cthi:THC_0362"/>
<dbReference type="RefSeq" id="WP_068512520.1">
    <property type="nucleotide sequence ID" value="NZ_AP014945.1"/>
</dbReference>
<dbReference type="PATRIC" id="fig|1653476.3.peg.368"/>
<evidence type="ECO:0000313" key="1">
    <source>
        <dbReference type="EMBL" id="BAU22760.1"/>
    </source>
</evidence>
<dbReference type="STRING" id="1653476.THC_0362"/>
<sequence>MQITAPTPIYYLPENLWSLFTRPGRELVMRVLEIEGKLLYLEMGGYKFQARLAGTLNPEDFRPGELIKVKVLKSEGPIVLEILGSSKETTEANLLYLMVKEGPSKPQTQAQLSKELSLLSEVFKRVFERLETKDKAKNQKGLEELLGKEIRISDFVLEEDRLFLPFLFKEENSWGYLEIIVPKEKGDKVRLFWLKVFFKYLGMVEAIFSYTKDSIEVDIFFAEKKAWEFARDYFLELKRDLSFSGKLVKINFEKKEVFPGFFLNKVG</sequence>
<dbReference type="OrthoDB" id="9783554at2"/>
<evidence type="ECO:0000313" key="2">
    <source>
        <dbReference type="Proteomes" id="UP000068196"/>
    </source>
</evidence>
<keyword evidence="2" id="KW-1185">Reference proteome</keyword>
<protein>
    <recommendedName>
        <fullName evidence="3">Flagellar hook-length control protein FliK</fullName>
    </recommendedName>
</protein>
<proteinExistence type="predicted"/>
<gene>
    <name evidence="1" type="ORF">THC_0362</name>
</gene>
<reference evidence="2" key="2">
    <citation type="journal article" date="2016" name="Int. J. Syst. Evol. Microbiol.">
        <title>Caldimicrobium thiodismutans sp. nov., a sulfur-disproportionating bacterium isolated from a hot spring.</title>
        <authorList>
            <person name="Kojima H."/>
            <person name="Umezawa K."/>
            <person name="Fukui M."/>
        </authorList>
    </citation>
    <scope>NUCLEOTIDE SEQUENCE [LARGE SCALE GENOMIC DNA]</scope>
    <source>
        <strain evidence="2">TF1</strain>
    </source>
</reference>
<organism evidence="1 2">
    <name type="scientific">Caldimicrobium thiodismutans</name>
    <dbReference type="NCBI Taxonomy" id="1653476"/>
    <lineage>
        <taxon>Bacteria</taxon>
        <taxon>Pseudomonadati</taxon>
        <taxon>Thermodesulfobacteriota</taxon>
        <taxon>Thermodesulfobacteria</taxon>
        <taxon>Thermodesulfobacteriales</taxon>
        <taxon>Thermodesulfobacteriaceae</taxon>
        <taxon>Caldimicrobium</taxon>
    </lineage>
</organism>
<dbReference type="Proteomes" id="UP000068196">
    <property type="component" value="Chromosome"/>
</dbReference>
<accession>A0A0U5AU26</accession>
<evidence type="ECO:0008006" key="3">
    <source>
        <dbReference type="Google" id="ProtNLM"/>
    </source>
</evidence>
<name>A0A0U5AU26_9BACT</name>